<dbReference type="Pfam" id="PF10536">
    <property type="entry name" value="PMD"/>
    <property type="match status" value="1"/>
</dbReference>
<protein>
    <recommendedName>
        <fullName evidence="1">Aminotransferase-like plant mobile domain-containing protein</fullName>
    </recommendedName>
</protein>
<evidence type="ECO:0000313" key="2">
    <source>
        <dbReference type="EMBL" id="KYP69744.1"/>
    </source>
</evidence>
<dbReference type="InterPro" id="IPR019557">
    <property type="entry name" value="AminoTfrase-like_pln_mobile"/>
</dbReference>
<sequence length="232" mass="26805">MQSTWHEIGIFDFFQLAKYDMNIFDPQILLSAMFFWNRETRAFEFPCGFVCPTLLDVATITGLKPIGDRFHPEAFEETISMKETSIVWDKKTYSAFITAHHGREGTPITNSEHIAFLLYWLSACVFCIASLQVPKYYFVLAQALHLKKKVCLSKLLLASLYVCLDEASINLSRENGPRNLSRPLWLLQLWLTAIFKKKLKLLPLQASIQYSFEGARLITLTPKKRSMEHFAR</sequence>
<dbReference type="AlphaFoldDB" id="A0A151TRQ7"/>
<dbReference type="InterPro" id="IPR044824">
    <property type="entry name" value="MAIN-like"/>
</dbReference>
<evidence type="ECO:0000313" key="3">
    <source>
        <dbReference type="Proteomes" id="UP000075243"/>
    </source>
</evidence>
<dbReference type="GO" id="GO:0010073">
    <property type="term" value="P:meristem maintenance"/>
    <property type="evidence" value="ECO:0007669"/>
    <property type="project" value="InterPro"/>
</dbReference>
<reference evidence="2 3" key="1">
    <citation type="journal article" date="2012" name="Nat. Biotechnol.">
        <title>Draft genome sequence of pigeonpea (Cajanus cajan), an orphan legume crop of resource-poor farmers.</title>
        <authorList>
            <person name="Varshney R.K."/>
            <person name="Chen W."/>
            <person name="Li Y."/>
            <person name="Bharti A.K."/>
            <person name="Saxena R.K."/>
            <person name="Schlueter J.A."/>
            <person name="Donoghue M.T."/>
            <person name="Azam S."/>
            <person name="Fan G."/>
            <person name="Whaley A.M."/>
            <person name="Farmer A.D."/>
            <person name="Sheridan J."/>
            <person name="Iwata A."/>
            <person name="Tuteja R."/>
            <person name="Penmetsa R.V."/>
            <person name="Wu W."/>
            <person name="Upadhyaya H.D."/>
            <person name="Yang S.P."/>
            <person name="Shah T."/>
            <person name="Saxena K.B."/>
            <person name="Michael T."/>
            <person name="McCombie W.R."/>
            <person name="Yang B."/>
            <person name="Zhang G."/>
            <person name="Yang H."/>
            <person name="Wang J."/>
            <person name="Spillane C."/>
            <person name="Cook D.R."/>
            <person name="May G.D."/>
            <person name="Xu X."/>
            <person name="Jackson S.A."/>
        </authorList>
    </citation>
    <scope>NUCLEOTIDE SEQUENCE [LARGE SCALE GENOMIC DNA]</scope>
    <source>
        <strain evidence="3">cv. Asha</strain>
    </source>
</reference>
<evidence type="ECO:0000259" key="1">
    <source>
        <dbReference type="Pfam" id="PF10536"/>
    </source>
</evidence>
<keyword evidence="3" id="KW-1185">Reference proteome</keyword>
<dbReference type="Gramene" id="C.cajan_08692.t">
    <property type="protein sequence ID" value="C.cajan_08692.t.cds1"/>
    <property type="gene ID" value="C.cajan_08692"/>
</dbReference>
<organism evidence="2 3">
    <name type="scientific">Cajanus cajan</name>
    <name type="common">Pigeon pea</name>
    <name type="synonym">Cajanus indicus</name>
    <dbReference type="NCBI Taxonomy" id="3821"/>
    <lineage>
        <taxon>Eukaryota</taxon>
        <taxon>Viridiplantae</taxon>
        <taxon>Streptophyta</taxon>
        <taxon>Embryophyta</taxon>
        <taxon>Tracheophyta</taxon>
        <taxon>Spermatophyta</taxon>
        <taxon>Magnoliopsida</taxon>
        <taxon>eudicotyledons</taxon>
        <taxon>Gunneridae</taxon>
        <taxon>Pentapetalae</taxon>
        <taxon>rosids</taxon>
        <taxon>fabids</taxon>
        <taxon>Fabales</taxon>
        <taxon>Fabaceae</taxon>
        <taxon>Papilionoideae</taxon>
        <taxon>50 kb inversion clade</taxon>
        <taxon>NPAAA clade</taxon>
        <taxon>indigoferoid/millettioid clade</taxon>
        <taxon>Phaseoleae</taxon>
        <taxon>Cajanus</taxon>
    </lineage>
</organism>
<gene>
    <name evidence="2" type="ORF">KK1_008945</name>
</gene>
<proteinExistence type="predicted"/>
<dbReference type="Proteomes" id="UP000075243">
    <property type="component" value="Chromosome 3"/>
</dbReference>
<accession>A0A151TRQ7</accession>
<dbReference type="PANTHER" id="PTHR46033:SF8">
    <property type="entry name" value="PROTEIN MAINTENANCE OF MERISTEMS-LIKE"/>
    <property type="match status" value="1"/>
</dbReference>
<dbReference type="EMBL" id="CM003605">
    <property type="protein sequence ID" value="KYP69744.1"/>
    <property type="molecule type" value="Genomic_DNA"/>
</dbReference>
<dbReference type="PANTHER" id="PTHR46033">
    <property type="entry name" value="PROTEIN MAIN-LIKE 2"/>
    <property type="match status" value="1"/>
</dbReference>
<name>A0A151TRQ7_CAJCA</name>
<feature type="domain" description="Aminotransferase-like plant mobile" evidence="1">
    <location>
        <begin position="9"/>
        <end position="196"/>
    </location>
</feature>